<dbReference type="PROSITE" id="PS50110">
    <property type="entry name" value="RESPONSE_REGULATORY"/>
    <property type="match status" value="1"/>
</dbReference>
<dbReference type="RefSeq" id="WP_109414739.1">
    <property type="nucleotide sequence ID" value="NZ_QEAS01000003.1"/>
</dbReference>
<comment type="caution">
    <text evidence="4">The sequence shown here is derived from an EMBL/GenBank/DDBJ whole genome shotgun (WGS) entry which is preliminary data.</text>
</comment>
<keyword evidence="2" id="KW-0597">Phosphoprotein</keyword>
<dbReference type="InterPro" id="IPR011006">
    <property type="entry name" value="CheY-like_superfamily"/>
</dbReference>
<dbReference type="EMBL" id="QEAS01000003">
    <property type="protein sequence ID" value="PWG81798.1"/>
    <property type="molecule type" value="Genomic_DNA"/>
</dbReference>
<dbReference type="Pfam" id="PF07228">
    <property type="entry name" value="SpoIIE"/>
    <property type="match status" value="1"/>
</dbReference>
<dbReference type="SUPFAM" id="SSF81606">
    <property type="entry name" value="PP2C-like"/>
    <property type="match status" value="1"/>
</dbReference>
<dbReference type="SMART" id="SM00448">
    <property type="entry name" value="REC"/>
    <property type="match status" value="1"/>
</dbReference>
<name>A0A2U2PKE6_9SPHI</name>
<dbReference type="SUPFAM" id="SSF52172">
    <property type="entry name" value="CheY-like"/>
    <property type="match status" value="1"/>
</dbReference>
<protein>
    <submittedName>
        <fullName evidence="4">Response regulator</fullName>
    </submittedName>
</protein>
<dbReference type="GO" id="GO:0000160">
    <property type="term" value="P:phosphorelay signal transduction system"/>
    <property type="evidence" value="ECO:0007669"/>
    <property type="project" value="InterPro"/>
</dbReference>
<dbReference type="Gene3D" id="3.60.40.10">
    <property type="entry name" value="PPM-type phosphatase domain"/>
    <property type="match status" value="1"/>
</dbReference>
<dbReference type="AlphaFoldDB" id="A0A2U2PKE6"/>
<dbReference type="InterPro" id="IPR036457">
    <property type="entry name" value="PPM-type-like_dom_sf"/>
</dbReference>
<accession>A0A2U2PKE6</accession>
<dbReference type="SMART" id="SM00331">
    <property type="entry name" value="PP2C_SIG"/>
    <property type="match status" value="1"/>
</dbReference>
<proteinExistence type="predicted"/>
<organism evidence="4 5">
    <name type="scientific">Pararcticibacter amylolyticus</name>
    <dbReference type="NCBI Taxonomy" id="2173175"/>
    <lineage>
        <taxon>Bacteria</taxon>
        <taxon>Pseudomonadati</taxon>
        <taxon>Bacteroidota</taxon>
        <taxon>Sphingobacteriia</taxon>
        <taxon>Sphingobacteriales</taxon>
        <taxon>Sphingobacteriaceae</taxon>
        <taxon>Pararcticibacter</taxon>
    </lineage>
</organism>
<dbReference type="Gene3D" id="3.40.50.2300">
    <property type="match status" value="1"/>
</dbReference>
<feature type="domain" description="Response regulatory" evidence="3">
    <location>
        <begin position="7"/>
        <end position="123"/>
    </location>
</feature>
<dbReference type="OrthoDB" id="9763484at2"/>
<dbReference type="PANTHER" id="PTHR43156">
    <property type="entry name" value="STAGE II SPORULATION PROTEIN E-RELATED"/>
    <property type="match status" value="1"/>
</dbReference>
<dbReference type="InterPro" id="IPR052016">
    <property type="entry name" value="Bact_Sigma-Reg"/>
</dbReference>
<evidence type="ECO:0000313" key="4">
    <source>
        <dbReference type="EMBL" id="PWG81798.1"/>
    </source>
</evidence>
<evidence type="ECO:0000259" key="3">
    <source>
        <dbReference type="PROSITE" id="PS50110"/>
    </source>
</evidence>
<evidence type="ECO:0000313" key="5">
    <source>
        <dbReference type="Proteomes" id="UP000245647"/>
    </source>
</evidence>
<dbReference type="InterPro" id="IPR001932">
    <property type="entry name" value="PPM-type_phosphatase-like_dom"/>
</dbReference>
<dbReference type="InterPro" id="IPR001789">
    <property type="entry name" value="Sig_transdc_resp-reg_receiver"/>
</dbReference>
<dbReference type="GO" id="GO:0016791">
    <property type="term" value="F:phosphatase activity"/>
    <property type="evidence" value="ECO:0007669"/>
    <property type="project" value="TreeGrafter"/>
</dbReference>
<keyword evidence="1" id="KW-0378">Hydrolase</keyword>
<reference evidence="4 5" key="1">
    <citation type="submission" date="2018-04" db="EMBL/GenBank/DDBJ databases">
        <title>Pedobacter chongqingensis sp. nov., isolated from a rottenly hemp rope.</title>
        <authorList>
            <person name="Cai Y."/>
        </authorList>
    </citation>
    <scope>NUCLEOTIDE SEQUENCE [LARGE SCALE GENOMIC DNA]</scope>
    <source>
        <strain evidence="4 5">FJ4-8</strain>
    </source>
</reference>
<keyword evidence="5" id="KW-1185">Reference proteome</keyword>
<evidence type="ECO:0000256" key="1">
    <source>
        <dbReference type="ARBA" id="ARBA00022801"/>
    </source>
</evidence>
<feature type="modified residue" description="4-aspartylphosphate" evidence="2">
    <location>
        <position position="56"/>
    </location>
</feature>
<evidence type="ECO:0000256" key="2">
    <source>
        <dbReference type="PROSITE-ProRule" id="PRU00169"/>
    </source>
</evidence>
<gene>
    <name evidence="4" type="ORF">DDR33_05400</name>
</gene>
<dbReference type="PANTHER" id="PTHR43156:SF2">
    <property type="entry name" value="STAGE II SPORULATION PROTEIN E"/>
    <property type="match status" value="1"/>
</dbReference>
<dbReference type="Pfam" id="PF00072">
    <property type="entry name" value="Response_reg"/>
    <property type="match status" value="1"/>
</dbReference>
<dbReference type="Proteomes" id="UP000245647">
    <property type="component" value="Unassembled WGS sequence"/>
</dbReference>
<sequence length="388" mass="43894">MPDSHKKILLVDDDRIIITLICKILFRKGFQCLKADSVDMALKILEKEKPDIILSDYSMPEKDGFEFRQILMADKRLKDIPFLFFTSFSDTELMKKGLDMQAIDYIDKNTPIPLVVSKIVNILDTIRKQHEQSIYELGAAARALNLRSVPESTPENELFKLDFLYHTYQNYPGGDFIDFPVTEDGYTFIILGDVMGKKWGAWFFSFNYLSYIRSAIRLCVSEGDISTASIVHKINRVVNMDPVLKDVLSTLSLLMIEPKSGNIHYTGAGDLPLILYKRDLGTVTEIRSSGLMLGIMPDGLYDEQILDLSPGDQLIIVSDGMIDYREDGGTVTDYKGFVGGILPLMGRMDTFELIRKKTFGEGEQSEISLDDQSLLFLERKSLSENALL</sequence>